<evidence type="ECO:0000256" key="7">
    <source>
        <dbReference type="ARBA" id="ARBA00022723"/>
    </source>
</evidence>
<organism evidence="18 19">
    <name type="scientific">Ancylobacter aquaticus</name>
    <dbReference type="NCBI Taxonomy" id="100"/>
    <lineage>
        <taxon>Bacteria</taxon>
        <taxon>Pseudomonadati</taxon>
        <taxon>Pseudomonadota</taxon>
        <taxon>Alphaproteobacteria</taxon>
        <taxon>Hyphomicrobiales</taxon>
        <taxon>Xanthobacteraceae</taxon>
        <taxon>Ancylobacter</taxon>
    </lineage>
</organism>
<comment type="subcellular location">
    <subcellularLocation>
        <location evidence="12">Cytoplasm</location>
    </subcellularLocation>
    <subcellularLocation>
        <location evidence="12">Secreted</location>
    </subcellularLocation>
    <subcellularLocation>
        <location evidence="12">Cell surface</location>
    </subcellularLocation>
    <text evidence="12">Fractions of enolase are present in both the cytoplasm and on the cell surface.</text>
</comment>
<dbReference type="SFLD" id="SFLDS00001">
    <property type="entry name" value="Enolase"/>
    <property type="match status" value="1"/>
</dbReference>
<dbReference type="GO" id="GO:0005576">
    <property type="term" value="C:extracellular region"/>
    <property type="evidence" value="ECO:0007669"/>
    <property type="project" value="UniProtKB-SubCell"/>
</dbReference>
<dbReference type="EMBL" id="SMFY01000002">
    <property type="protein sequence ID" value="TCK28441.1"/>
    <property type="molecule type" value="Genomic_DNA"/>
</dbReference>
<evidence type="ECO:0000256" key="5">
    <source>
        <dbReference type="ARBA" id="ARBA00022490"/>
    </source>
</evidence>
<dbReference type="RefSeq" id="WP_131835596.1">
    <property type="nucleotide sequence ID" value="NZ_SMFY01000002.1"/>
</dbReference>
<evidence type="ECO:0000313" key="19">
    <source>
        <dbReference type="Proteomes" id="UP000295030"/>
    </source>
</evidence>
<dbReference type="PROSITE" id="PS00164">
    <property type="entry name" value="ENOLASE"/>
    <property type="match status" value="1"/>
</dbReference>
<comment type="caution">
    <text evidence="18">The sequence shown here is derived from an EMBL/GenBank/DDBJ whole genome shotgun (WGS) entry which is preliminary data.</text>
</comment>
<dbReference type="Pfam" id="PF00113">
    <property type="entry name" value="Enolase_C"/>
    <property type="match status" value="1"/>
</dbReference>
<feature type="binding site" evidence="12">
    <location>
        <position position="366"/>
    </location>
    <ligand>
        <name>(2R)-2-phosphoglycerate</name>
        <dbReference type="ChEBI" id="CHEBI:58289"/>
    </ligand>
</feature>
<evidence type="ECO:0000256" key="12">
    <source>
        <dbReference type="HAMAP-Rule" id="MF_00318"/>
    </source>
</evidence>
<evidence type="ECO:0000256" key="6">
    <source>
        <dbReference type="ARBA" id="ARBA00022525"/>
    </source>
</evidence>
<sequence>MTAIVDIVGREILDSRGNPTVEVDVMLEDGSQGRAAVPSGASTGAHEAVELRDGDKGRYLGKGVLKAVEAVNGEIFDAIGGMDAEDQPAIDQILIELDGTPNKARLGANAILGVSLALAKAAASARDLPLYRYVGGVNARTLPVPMMNIINGGAHADNPIDFQEFMILPVGAPSFAEGLRTGAEIFHTLKKALKDAGHNTNVGDEGGFAPNLPSADAALAFVVKAIEAAGYKPGEDVFIGLDCAATEFFKNGKYDYEGEGTVRDIEAQVKYLADLVARYPICTVEDGMGEDDWEGWKLLTDTIGSKCQLVGDDLFVTNVDRLSAGIKQGVANSILVKVNQIGTLTETLNAVEMAHKAGYTAVMSHRSGETEDSTIADLAVATNCGQIKTGSLARSDRTAKYNQLLRIEQELGPQAIYAGRWAIKSLA</sequence>
<dbReference type="SFLD" id="SFLDF00002">
    <property type="entry name" value="enolase"/>
    <property type="match status" value="1"/>
</dbReference>
<dbReference type="FunFam" id="3.20.20.120:FF:000001">
    <property type="entry name" value="Enolase"/>
    <property type="match status" value="1"/>
</dbReference>
<feature type="binding site" evidence="12">
    <location>
        <position position="388"/>
    </location>
    <ligand>
        <name>(2R)-2-phosphoglycerate</name>
        <dbReference type="ChEBI" id="CHEBI:58289"/>
    </ligand>
</feature>
<evidence type="ECO:0000256" key="8">
    <source>
        <dbReference type="ARBA" id="ARBA00022842"/>
    </source>
</evidence>
<feature type="binding site" evidence="12 15">
    <location>
        <position position="312"/>
    </location>
    <ligand>
        <name>Mg(2+)</name>
        <dbReference type="ChEBI" id="CHEBI:18420"/>
    </ligand>
</feature>
<reference evidence="18 19" key="1">
    <citation type="submission" date="2019-03" db="EMBL/GenBank/DDBJ databases">
        <title>Genomic Encyclopedia of Type Strains, Phase IV (KMG-IV): sequencing the most valuable type-strain genomes for metagenomic binning, comparative biology and taxonomic classification.</title>
        <authorList>
            <person name="Goeker M."/>
        </authorList>
    </citation>
    <scope>NUCLEOTIDE SEQUENCE [LARGE SCALE GENOMIC DNA]</scope>
    <source>
        <strain evidence="18 19">DSM 101</strain>
    </source>
</reference>
<dbReference type="InterPro" id="IPR000941">
    <property type="entry name" value="Enolase"/>
</dbReference>
<dbReference type="OrthoDB" id="9804716at2"/>
<keyword evidence="9 12" id="KW-0324">Glycolysis</keyword>
<dbReference type="HAMAP" id="MF_00318">
    <property type="entry name" value="Enolase"/>
    <property type="match status" value="1"/>
</dbReference>
<feature type="active site" description="Proton acceptor" evidence="12 13">
    <location>
        <position position="337"/>
    </location>
</feature>
<feature type="binding site" evidence="12">
    <location>
        <position position="367"/>
    </location>
    <ligand>
        <name>(2R)-2-phosphoglycerate</name>
        <dbReference type="ChEBI" id="CHEBI:58289"/>
    </ligand>
</feature>
<comment type="similarity">
    <text evidence="2 12">Belongs to the enolase family.</text>
</comment>
<keyword evidence="19" id="KW-1185">Reference proteome</keyword>
<feature type="binding site" evidence="14">
    <location>
        <position position="155"/>
    </location>
    <ligand>
        <name>substrate</name>
    </ligand>
</feature>
<dbReference type="SMART" id="SM01192">
    <property type="entry name" value="Enolase_C"/>
    <property type="match status" value="1"/>
</dbReference>
<comment type="catalytic activity">
    <reaction evidence="12">
        <text>(2R)-2-phosphoglycerate = phosphoenolpyruvate + H2O</text>
        <dbReference type="Rhea" id="RHEA:10164"/>
        <dbReference type="ChEBI" id="CHEBI:15377"/>
        <dbReference type="ChEBI" id="CHEBI:58289"/>
        <dbReference type="ChEBI" id="CHEBI:58702"/>
        <dbReference type="EC" id="4.2.1.11"/>
    </reaction>
</comment>
<comment type="function">
    <text evidence="11 12">Catalyzes the reversible conversion of 2-phosphoglycerate (2-PG) into phosphoenolpyruvate (PEP). It is essential for the degradation of carbohydrates via glycolysis.</text>
</comment>
<gene>
    <name evidence="12" type="primary">eno</name>
    <name evidence="18" type="ORF">EV667_2445</name>
</gene>
<feature type="binding site" evidence="14">
    <location>
        <position position="312"/>
    </location>
    <ligand>
        <name>substrate</name>
    </ligand>
</feature>
<keyword evidence="7 12" id="KW-0479">Metal-binding</keyword>
<evidence type="ECO:0000256" key="13">
    <source>
        <dbReference type="PIRSR" id="PIRSR001400-1"/>
    </source>
</evidence>
<evidence type="ECO:0000256" key="2">
    <source>
        <dbReference type="ARBA" id="ARBA00009604"/>
    </source>
</evidence>
<name>A0A4R1I381_ANCAQ</name>
<dbReference type="SFLD" id="SFLDG00178">
    <property type="entry name" value="enolase"/>
    <property type="match status" value="1"/>
</dbReference>
<dbReference type="EC" id="4.2.1.11" evidence="3 12"/>
<evidence type="ECO:0000256" key="15">
    <source>
        <dbReference type="PIRSR" id="PIRSR001400-3"/>
    </source>
</evidence>
<feature type="domain" description="Enolase C-terminal TIM barrel" evidence="16">
    <location>
        <begin position="139"/>
        <end position="425"/>
    </location>
</feature>
<dbReference type="AlphaFoldDB" id="A0A4R1I381"/>
<feature type="binding site" evidence="12">
    <location>
        <position position="337"/>
    </location>
    <ligand>
        <name>(2R)-2-phosphoglycerate</name>
        <dbReference type="ChEBI" id="CHEBI:58289"/>
    </ligand>
</feature>
<comment type="cofactor">
    <cofactor evidence="15">
        <name>Mg(2+)</name>
        <dbReference type="ChEBI" id="CHEBI:18420"/>
    </cofactor>
    <text evidence="15">Mg(2+) is required for catalysis and for stabilizing the dimer.</text>
</comment>
<dbReference type="InterPro" id="IPR020811">
    <property type="entry name" value="Enolase_N"/>
</dbReference>
<keyword evidence="8 12" id="KW-0460">Magnesium</keyword>
<evidence type="ECO:0000259" key="17">
    <source>
        <dbReference type="SMART" id="SM01193"/>
    </source>
</evidence>
<feature type="active site" description="Proton donor" evidence="12 13">
    <location>
        <position position="205"/>
    </location>
</feature>
<dbReference type="CDD" id="cd03313">
    <property type="entry name" value="enolase"/>
    <property type="match status" value="1"/>
</dbReference>
<feature type="binding site" evidence="14">
    <location>
        <begin position="364"/>
        <end position="367"/>
    </location>
    <ligand>
        <name>substrate</name>
    </ligand>
</feature>
<dbReference type="Pfam" id="PF03952">
    <property type="entry name" value="Enolase_N"/>
    <property type="match status" value="1"/>
</dbReference>
<dbReference type="NCBIfam" id="TIGR01060">
    <property type="entry name" value="eno"/>
    <property type="match status" value="1"/>
</dbReference>
<feature type="binding site" evidence="14">
    <location>
        <position position="285"/>
    </location>
    <ligand>
        <name>substrate</name>
    </ligand>
</feature>
<keyword evidence="10 12" id="KW-0456">Lyase</keyword>
<dbReference type="InterPro" id="IPR020810">
    <property type="entry name" value="Enolase_C"/>
</dbReference>
<keyword evidence="6 12" id="KW-0964">Secreted</keyword>
<dbReference type="PIRSF" id="PIRSF001400">
    <property type="entry name" value="Enolase"/>
    <property type="match status" value="1"/>
</dbReference>
<evidence type="ECO:0000313" key="18">
    <source>
        <dbReference type="EMBL" id="TCK28441.1"/>
    </source>
</evidence>
<feature type="binding site" evidence="14">
    <location>
        <position position="164"/>
    </location>
    <ligand>
        <name>substrate</name>
    </ligand>
</feature>
<evidence type="ECO:0000256" key="4">
    <source>
        <dbReference type="ARBA" id="ARBA00017068"/>
    </source>
</evidence>
<dbReference type="GO" id="GO:0004634">
    <property type="term" value="F:phosphopyruvate hydratase activity"/>
    <property type="evidence" value="ECO:0007669"/>
    <property type="project" value="UniProtKB-UniRule"/>
</dbReference>
<protein>
    <recommendedName>
        <fullName evidence="4 12">Enolase</fullName>
        <ecNumber evidence="3 12">4.2.1.11</ecNumber>
    </recommendedName>
    <alternativeName>
        <fullName evidence="12">2-phospho-D-glycerate hydro-lyase</fullName>
    </alternativeName>
    <alternativeName>
        <fullName evidence="12">2-phosphoglycerate dehydratase</fullName>
    </alternativeName>
</protein>
<evidence type="ECO:0000256" key="14">
    <source>
        <dbReference type="PIRSR" id="PIRSR001400-2"/>
    </source>
</evidence>
<feature type="binding site" evidence="12">
    <location>
        <position position="163"/>
    </location>
    <ligand>
        <name>(2R)-2-phosphoglycerate</name>
        <dbReference type="ChEBI" id="CHEBI:58289"/>
    </ligand>
</feature>
<dbReference type="InterPro" id="IPR036849">
    <property type="entry name" value="Enolase-like_C_sf"/>
</dbReference>
<keyword evidence="5 12" id="KW-0963">Cytoplasm</keyword>
<dbReference type="PANTHER" id="PTHR11902:SF1">
    <property type="entry name" value="ENOLASE"/>
    <property type="match status" value="1"/>
</dbReference>
<evidence type="ECO:0000259" key="16">
    <source>
        <dbReference type="SMART" id="SM01192"/>
    </source>
</evidence>
<dbReference type="SUPFAM" id="SSF54826">
    <property type="entry name" value="Enolase N-terminal domain-like"/>
    <property type="match status" value="1"/>
</dbReference>
<dbReference type="GO" id="GO:0000287">
    <property type="term" value="F:magnesium ion binding"/>
    <property type="evidence" value="ECO:0007669"/>
    <property type="project" value="UniProtKB-UniRule"/>
</dbReference>
<feature type="binding site" evidence="12 15">
    <location>
        <position position="242"/>
    </location>
    <ligand>
        <name>Mg(2+)</name>
        <dbReference type="ChEBI" id="CHEBI:18420"/>
    </ligand>
</feature>
<feature type="binding site" evidence="14">
    <location>
        <position position="388"/>
    </location>
    <ligand>
        <name>substrate</name>
    </ligand>
</feature>
<dbReference type="InterPro" id="IPR029017">
    <property type="entry name" value="Enolase-like_N"/>
</dbReference>
<feature type="domain" description="Enolase N-terminal" evidence="17">
    <location>
        <begin position="4"/>
        <end position="134"/>
    </location>
</feature>
<dbReference type="FunFam" id="3.30.390.10:FF:000001">
    <property type="entry name" value="Enolase"/>
    <property type="match status" value="1"/>
</dbReference>
<comment type="pathway">
    <text evidence="1 12">Carbohydrate degradation; glycolysis; pyruvate from D-glyceraldehyde 3-phosphate: step 4/5.</text>
</comment>
<dbReference type="GO" id="GO:0009986">
    <property type="term" value="C:cell surface"/>
    <property type="evidence" value="ECO:0007669"/>
    <property type="project" value="UniProtKB-SubCell"/>
</dbReference>
<evidence type="ECO:0000256" key="9">
    <source>
        <dbReference type="ARBA" id="ARBA00023152"/>
    </source>
</evidence>
<dbReference type="SMART" id="SM01193">
    <property type="entry name" value="Enolase_N"/>
    <property type="match status" value="1"/>
</dbReference>
<dbReference type="PRINTS" id="PR00148">
    <property type="entry name" value="ENOLASE"/>
</dbReference>
<evidence type="ECO:0000256" key="1">
    <source>
        <dbReference type="ARBA" id="ARBA00005031"/>
    </source>
</evidence>
<dbReference type="Proteomes" id="UP000295030">
    <property type="component" value="Unassembled WGS sequence"/>
</dbReference>
<feature type="binding site" evidence="12 15">
    <location>
        <position position="285"/>
    </location>
    <ligand>
        <name>Mg(2+)</name>
        <dbReference type="ChEBI" id="CHEBI:18420"/>
    </ligand>
</feature>
<evidence type="ECO:0000256" key="3">
    <source>
        <dbReference type="ARBA" id="ARBA00012058"/>
    </source>
</evidence>
<dbReference type="InterPro" id="IPR020809">
    <property type="entry name" value="Enolase_CS"/>
</dbReference>
<dbReference type="Gene3D" id="3.20.20.120">
    <property type="entry name" value="Enolase-like C-terminal domain"/>
    <property type="match status" value="1"/>
</dbReference>
<dbReference type="PANTHER" id="PTHR11902">
    <property type="entry name" value="ENOLASE"/>
    <property type="match status" value="1"/>
</dbReference>
<dbReference type="GO" id="GO:0006096">
    <property type="term" value="P:glycolytic process"/>
    <property type="evidence" value="ECO:0007669"/>
    <property type="project" value="UniProtKB-UniRule"/>
</dbReference>
<evidence type="ECO:0000256" key="10">
    <source>
        <dbReference type="ARBA" id="ARBA00023239"/>
    </source>
</evidence>
<accession>A0A4R1I381</accession>
<dbReference type="GO" id="GO:0000015">
    <property type="term" value="C:phosphopyruvate hydratase complex"/>
    <property type="evidence" value="ECO:0007669"/>
    <property type="project" value="InterPro"/>
</dbReference>
<dbReference type="UniPathway" id="UPA00109">
    <property type="reaction ID" value="UER00187"/>
</dbReference>
<comment type="cofactor">
    <cofactor evidence="12">
        <name>Mg(2+)</name>
        <dbReference type="ChEBI" id="CHEBI:18420"/>
    </cofactor>
    <text evidence="12">Binds a second Mg(2+) ion via substrate during catalysis.</text>
</comment>
<dbReference type="Gene3D" id="3.30.390.10">
    <property type="entry name" value="Enolase-like, N-terminal domain"/>
    <property type="match status" value="1"/>
</dbReference>
<evidence type="ECO:0000256" key="11">
    <source>
        <dbReference type="ARBA" id="ARBA00045763"/>
    </source>
</evidence>
<proteinExistence type="inferred from homology"/>
<dbReference type="SUPFAM" id="SSF51604">
    <property type="entry name" value="Enolase C-terminal domain-like"/>
    <property type="match status" value="1"/>
</dbReference>